<gene>
    <name evidence="2" type="ORF">AN484_27250</name>
</gene>
<name>A0A1B7W8B6_APHFL</name>
<dbReference type="InterPro" id="IPR037107">
    <property type="entry name" value="Put_OMP_sf"/>
</dbReference>
<organism evidence="2 3">
    <name type="scientific">Aphanizomenon flos-aquae WA102</name>
    <dbReference type="NCBI Taxonomy" id="1710896"/>
    <lineage>
        <taxon>Bacteria</taxon>
        <taxon>Bacillati</taxon>
        <taxon>Cyanobacteriota</taxon>
        <taxon>Cyanophyceae</taxon>
        <taxon>Nostocales</taxon>
        <taxon>Aphanizomenonaceae</taxon>
        <taxon>Aphanizomenon</taxon>
    </lineage>
</organism>
<dbReference type="Proteomes" id="UP000092093">
    <property type="component" value="Unassembled WGS sequence"/>
</dbReference>
<accession>A0A1B7W8B6</accession>
<proteinExistence type="predicted"/>
<dbReference type="AlphaFoldDB" id="A0A1B7W8B6"/>
<dbReference type="Gene3D" id="2.40.128.140">
    <property type="entry name" value="Outer membrane protein"/>
    <property type="match status" value="1"/>
</dbReference>
<evidence type="ECO:0000256" key="1">
    <source>
        <dbReference type="SAM" id="MobiDB-lite"/>
    </source>
</evidence>
<evidence type="ECO:0008006" key="4">
    <source>
        <dbReference type="Google" id="ProtNLM"/>
    </source>
</evidence>
<feature type="region of interest" description="Disordered" evidence="1">
    <location>
        <begin position="186"/>
        <end position="208"/>
    </location>
</feature>
<dbReference type="InterPro" id="IPR018707">
    <property type="entry name" value="LpxR"/>
</dbReference>
<evidence type="ECO:0000313" key="3">
    <source>
        <dbReference type="Proteomes" id="UP000092093"/>
    </source>
</evidence>
<dbReference type="EMBL" id="LJOW01000607">
    <property type="protein sequence ID" value="OBQ33343.1"/>
    <property type="molecule type" value="Genomic_DNA"/>
</dbReference>
<dbReference type="Pfam" id="PF09982">
    <property type="entry name" value="LpxR"/>
    <property type="match status" value="1"/>
</dbReference>
<comment type="caution">
    <text evidence="2">The sequence shown here is derived from an EMBL/GenBank/DDBJ whole genome shotgun (WGS) entry which is preliminary data.</text>
</comment>
<sequence length="208" mass="22926">MVAVTEENDKFTPTNKDRYYTQGLKVAVNRGDNIFFSVTQEINTPSDTVNPPSVTPPYTDLPYSGALYLGWGYGRVLERGGRRDSMFSVEAKLGVIGPSAGGATVQNKFHELINTPASVGWGTQMPDEILFNLDGEFRRRFDLDGPGQDNRDLIARAVLQLGTMRTEAIFGAQFRWGSELLRPGGAEIGQGTGSNLHRRAERGLQDDR</sequence>
<reference evidence="2 3" key="1">
    <citation type="submission" date="2015-09" db="EMBL/GenBank/DDBJ databases">
        <title>Aphanizomenon flos-aquae WA102.</title>
        <authorList>
            <person name="Driscoll C."/>
        </authorList>
    </citation>
    <scope>NUCLEOTIDE SEQUENCE [LARGE SCALE GENOMIC DNA]</scope>
    <source>
        <strain evidence="2">WA102</strain>
    </source>
</reference>
<evidence type="ECO:0000313" key="2">
    <source>
        <dbReference type="EMBL" id="OBQ33343.1"/>
    </source>
</evidence>
<protein>
    <recommendedName>
        <fullName evidence="4">Lipid A deacylase LpxR family protein</fullName>
    </recommendedName>
</protein>